<proteinExistence type="predicted"/>
<evidence type="ECO:0000256" key="1">
    <source>
        <dbReference type="SAM" id="MobiDB-lite"/>
    </source>
</evidence>
<organism evidence="4 5">
    <name type="scientific">Brevibacterium aurantiacum</name>
    <dbReference type="NCBI Taxonomy" id="273384"/>
    <lineage>
        <taxon>Bacteria</taxon>
        <taxon>Bacillati</taxon>
        <taxon>Actinomycetota</taxon>
        <taxon>Actinomycetes</taxon>
        <taxon>Micrococcales</taxon>
        <taxon>Brevibacteriaceae</taxon>
        <taxon>Brevibacterium</taxon>
    </lineage>
</organism>
<evidence type="ECO:0000313" key="4">
    <source>
        <dbReference type="EMBL" id="PCC17057.1"/>
    </source>
</evidence>
<evidence type="ECO:0000313" key="5">
    <source>
        <dbReference type="Proteomes" id="UP000218377"/>
    </source>
</evidence>
<evidence type="ECO:0000313" key="6">
    <source>
        <dbReference type="Proteomes" id="UP000282731"/>
    </source>
</evidence>
<dbReference type="EMBL" id="CP025334">
    <property type="protein sequence ID" value="AZT97811.1"/>
    <property type="molecule type" value="Genomic_DNA"/>
</dbReference>
<evidence type="ECO:0000256" key="2">
    <source>
        <dbReference type="SAM" id="SignalP"/>
    </source>
</evidence>
<evidence type="ECO:0000313" key="3">
    <source>
        <dbReference type="EMBL" id="AZT97811.1"/>
    </source>
</evidence>
<dbReference type="Proteomes" id="UP000218377">
    <property type="component" value="Unassembled WGS sequence"/>
</dbReference>
<name>A0A2A3X0L2_BREAU</name>
<dbReference type="Proteomes" id="UP000282731">
    <property type="component" value="Chromosome"/>
</dbReference>
<feature type="region of interest" description="Disordered" evidence="1">
    <location>
        <begin position="26"/>
        <end position="66"/>
    </location>
</feature>
<dbReference type="RefSeq" id="WP_069600412.1">
    <property type="nucleotide sequence ID" value="NZ_CP025331.1"/>
</dbReference>
<feature type="chain" id="PRO_5044065201" description="Secreted protein" evidence="2">
    <location>
        <begin position="30"/>
        <end position="232"/>
    </location>
</feature>
<reference evidence="4 5" key="1">
    <citation type="journal article" date="2017" name="Elife">
        <title>Extensive horizontal gene transfer in cheese-associated bacteria.</title>
        <authorList>
            <person name="Bonham K.S."/>
            <person name="Wolfe B.E."/>
            <person name="Dutton R.J."/>
        </authorList>
    </citation>
    <scope>NUCLEOTIDE SEQUENCE [LARGE SCALE GENOMIC DNA]</scope>
    <source>
        <strain evidence="4 5">JB5</strain>
    </source>
</reference>
<gene>
    <name evidence="4" type="ORF">CIK79_01350</name>
    <name evidence="3" type="ORF">CXR27_13010</name>
</gene>
<dbReference type="EMBL" id="NRGX01000001">
    <property type="protein sequence ID" value="PCC17057.1"/>
    <property type="molecule type" value="Genomic_DNA"/>
</dbReference>
<dbReference type="AlphaFoldDB" id="A0A2A3X0L2"/>
<feature type="signal peptide" evidence="2">
    <location>
        <begin position="1"/>
        <end position="29"/>
    </location>
</feature>
<protein>
    <recommendedName>
        <fullName evidence="7">Secreted protein</fullName>
    </recommendedName>
</protein>
<keyword evidence="2" id="KW-0732">Signal</keyword>
<reference evidence="3 6" key="3">
    <citation type="submission" date="2019-01" db="EMBL/GenBank/DDBJ databases">
        <title>Comparative genomic analysis of Brevibacterium aurantiacum sheds light on its evolution and its adaptation to smear-ripened cheeses.</title>
        <authorList>
            <person name="Moineau S."/>
        </authorList>
    </citation>
    <scope>NUCLEOTIDE SEQUENCE [LARGE SCALE GENOMIC DNA]</scope>
    <source>
        <strain evidence="3 6">SMQ-1420</strain>
    </source>
</reference>
<accession>A0A2A3X0L2</accession>
<sequence>MKALNSVKYASLVGLLAASLVGVGTAASATEGGPPSATQEGAYVKTAESAEKRLPSGPASLAAGFSDKQKQRVGEILADPEFGVSGSAKSIQNRYPEVEVEDTVVDDTGTPSVDSGQRAAHDISATSAKNGNKTKSLKTNWKILGVSYAEIKTTMSFNVKDWRIKKINSCYGTIVNYIPLRQTDKHNTSQIKSGKATCITNVTLARPAQKTVSGKHGFTANADGKMTKTWVG</sequence>
<reference evidence="3 6" key="2">
    <citation type="submission" date="2017-12" db="EMBL/GenBank/DDBJ databases">
        <authorList>
            <person name="Levesque S."/>
        </authorList>
    </citation>
    <scope>NUCLEOTIDE SEQUENCE [LARGE SCALE GENOMIC DNA]</scope>
    <source>
        <strain evidence="3 6">SMQ-1420</strain>
    </source>
</reference>
<evidence type="ECO:0008006" key="7">
    <source>
        <dbReference type="Google" id="ProtNLM"/>
    </source>
</evidence>